<dbReference type="InterPro" id="IPR002502">
    <property type="entry name" value="Amidase_domain"/>
</dbReference>
<dbReference type="SMART" id="SM00644">
    <property type="entry name" value="Ami_2"/>
    <property type="match status" value="1"/>
</dbReference>
<dbReference type="eggNOG" id="COG3023">
    <property type="taxonomic scope" value="Bacteria"/>
</dbReference>
<reference evidence="6 7" key="1">
    <citation type="journal article" date="2009" name="Environ. Microbiol.">
        <title>Genome sequence of Desulfobacterium autotrophicum HRM2, a marine sulfate reducer oxidizing organic carbon completely to carbon dioxide.</title>
        <authorList>
            <person name="Strittmatter A.W."/>
            <person name="Liesegang H."/>
            <person name="Rabus R."/>
            <person name="Decker I."/>
            <person name="Amann J."/>
            <person name="Andres S."/>
            <person name="Henne A."/>
            <person name="Fricke W.F."/>
            <person name="Martinez-Arias R."/>
            <person name="Bartels D."/>
            <person name="Goesmann A."/>
            <person name="Krause L."/>
            <person name="Puehler A."/>
            <person name="Klenk H.P."/>
            <person name="Richter M."/>
            <person name="Schuler M."/>
            <person name="Gloeckner F.O."/>
            <person name="Meyerdierks A."/>
            <person name="Gottschalk G."/>
            <person name="Amann R."/>
        </authorList>
    </citation>
    <scope>NUCLEOTIDE SEQUENCE [LARGE SCALE GENOMIC DNA]</scope>
    <source>
        <strain evidence="7">ATCC 43914 / DSM 3382 / HRM2</strain>
    </source>
</reference>
<name>C0QM08_DESAH</name>
<dbReference type="InterPro" id="IPR051206">
    <property type="entry name" value="NAMLAA_amidase_2"/>
</dbReference>
<protein>
    <recommendedName>
        <fullName evidence="2">N-acetylmuramoyl-L-alanine amidase</fullName>
        <ecNumber evidence="2">3.5.1.28</ecNumber>
    </recommendedName>
</protein>
<evidence type="ECO:0000256" key="2">
    <source>
        <dbReference type="ARBA" id="ARBA00011901"/>
    </source>
</evidence>
<dbReference type="KEGG" id="dat:HRM2_12020"/>
<evidence type="ECO:0000256" key="4">
    <source>
        <dbReference type="ARBA" id="ARBA00023316"/>
    </source>
</evidence>
<dbReference type="SUPFAM" id="SSF55846">
    <property type="entry name" value="N-acetylmuramoyl-L-alanine amidase-like"/>
    <property type="match status" value="1"/>
</dbReference>
<dbReference type="AlphaFoldDB" id="C0QM08"/>
<dbReference type="Proteomes" id="UP000000442">
    <property type="component" value="Chromosome"/>
</dbReference>
<comment type="catalytic activity">
    <reaction evidence="1">
        <text>Hydrolyzes the link between N-acetylmuramoyl residues and L-amino acid residues in certain cell-wall glycopeptides.</text>
        <dbReference type="EC" id="3.5.1.28"/>
    </reaction>
</comment>
<dbReference type="EMBL" id="CP001087">
    <property type="protein sequence ID" value="ACN14314.1"/>
    <property type="molecule type" value="Genomic_DNA"/>
</dbReference>
<evidence type="ECO:0000259" key="5">
    <source>
        <dbReference type="SMART" id="SM00644"/>
    </source>
</evidence>
<evidence type="ECO:0000313" key="7">
    <source>
        <dbReference type="Proteomes" id="UP000000442"/>
    </source>
</evidence>
<sequence length="439" mass="49242">MANFWTGLFFRWMIPLICCVFLITGMPGKSFSYSQSDYRKFKSDIIDYQGHLNPKFKKKSRKKTRYIIVHTSELGLSATLRVVSEGKQFKNGRSTPGGHANYVIARNGVTYQIMDKQFRSDHAGLSMWNGQNDISSVSLGIELVGHHYAPLTSAQYRSVAMLIDMLQKAYGLDDKAVLTHSQVAYGRPNPWFNENHRGRKRCAKNFNRSKAGVGLGWQYDPDIRAGRLMPDPQLATLFYGKKTPIATKDTPGEDPALGSNVISRQNTAWSIAGDEYNSPTTAYVLADGRVVPGDQVEKKIGWDRIPAHTRVLLNQENNQPRVADLTSPVKIISDNYTAWFLAGPAYRDKTTIYFLPSGKSAPGSRISDWDDLPKQTKLILGYRGPFNITDIQTAFKIAGHHYKDGKTVYYLPRGELICGDQITDFSNLPRGTQVYLPAI</sequence>
<dbReference type="GO" id="GO:0009254">
    <property type="term" value="P:peptidoglycan turnover"/>
    <property type="evidence" value="ECO:0007669"/>
    <property type="project" value="TreeGrafter"/>
</dbReference>
<dbReference type="GO" id="GO:0009253">
    <property type="term" value="P:peptidoglycan catabolic process"/>
    <property type="evidence" value="ECO:0007669"/>
    <property type="project" value="InterPro"/>
</dbReference>
<dbReference type="CDD" id="cd06583">
    <property type="entry name" value="PGRP"/>
    <property type="match status" value="1"/>
</dbReference>
<gene>
    <name evidence="6" type="ordered locus">HRM2_12020</name>
</gene>
<evidence type="ECO:0000256" key="3">
    <source>
        <dbReference type="ARBA" id="ARBA00022801"/>
    </source>
</evidence>
<keyword evidence="7" id="KW-1185">Reference proteome</keyword>
<proteinExistence type="predicted"/>
<dbReference type="InterPro" id="IPR036505">
    <property type="entry name" value="Amidase/PGRP_sf"/>
</dbReference>
<evidence type="ECO:0000313" key="6">
    <source>
        <dbReference type="EMBL" id="ACN14314.1"/>
    </source>
</evidence>
<dbReference type="STRING" id="177437.HRM2_12020"/>
<dbReference type="GO" id="GO:0071555">
    <property type="term" value="P:cell wall organization"/>
    <property type="evidence" value="ECO:0007669"/>
    <property type="project" value="UniProtKB-KW"/>
</dbReference>
<dbReference type="EC" id="3.5.1.28" evidence="2"/>
<dbReference type="PANTHER" id="PTHR30417:SF1">
    <property type="entry name" value="N-ACETYLMURAMOYL-L-ALANINE AMIDASE AMID"/>
    <property type="match status" value="1"/>
</dbReference>
<evidence type="ECO:0000256" key="1">
    <source>
        <dbReference type="ARBA" id="ARBA00001561"/>
    </source>
</evidence>
<feature type="domain" description="N-acetylmuramoyl-L-alanine amidase" evidence="5">
    <location>
        <begin position="53"/>
        <end position="191"/>
    </location>
</feature>
<dbReference type="Pfam" id="PF01510">
    <property type="entry name" value="Amidase_2"/>
    <property type="match status" value="1"/>
</dbReference>
<dbReference type="PANTHER" id="PTHR30417">
    <property type="entry name" value="N-ACETYLMURAMOYL-L-ALANINE AMIDASE AMID"/>
    <property type="match status" value="1"/>
</dbReference>
<dbReference type="Gene3D" id="3.40.80.10">
    <property type="entry name" value="Peptidoglycan recognition protein-like"/>
    <property type="match status" value="1"/>
</dbReference>
<dbReference type="HOGENOM" id="CLU_623647_0_0_7"/>
<keyword evidence="3 6" id="KW-0378">Hydrolase</keyword>
<keyword evidence="4" id="KW-0961">Cell wall biogenesis/degradation</keyword>
<accession>C0QM08</accession>
<dbReference type="GO" id="GO:0008745">
    <property type="term" value="F:N-acetylmuramoyl-L-alanine amidase activity"/>
    <property type="evidence" value="ECO:0007669"/>
    <property type="project" value="UniProtKB-EC"/>
</dbReference>
<organism evidence="6 7">
    <name type="scientific">Desulforapulum autotrophicum (strain ATCC 43914 / DSM 3382 / VKM B-1955 / HRM2)</name>
    <name type="common">Desulfobacterium autotrophicum</name>
    <dbReference type="NCBI Taxonomy" id="177437"/>
    <lineage>
        <taxon>Bacteria</taxon>
        <taxon>Pseudomonadati</taxon>
        <taxon>Thermodesulfobacteriota</taxon>
        <taxon>Desulfobacteria</taxon>
        <taxon>Desulfobacterales</taxon>
        <taxon>Desulfobacteraceae</taxon>
        <taxon>Desulforapulum</taxon>
    </lineage>
</organism>